<dbReference type="SUPFAM" id="SSF52047">
    <property type="entry name" value="RNI-like"/>
    <property type="match status" value="1"/>
</dbReference>
<reference evidence="1 2" key="1">
    <citation type="submission" date="2021-08" db="EMBL/GenBank/DDBJ databases">
        <title>Draft Genome Sequence of Phanerochaete sordida strain YK-624.</title>
        <authorList>
            <person name="Mori T."/>
            <person name="Dohra H."/>
            <person name="Suzuki T."/>
            <person name="Kawagishi H."/>
            <person name="Hirai H."/>
        </authorList>
    </citation>
    <scope>NUCLEOTIDE SEQUENCE [LARGE SCALE GENOMIC DNA]</scope>
    <source>
        <strain evidence="1 2">YK-624</strain>
    </source>
</reference>
<dbReference type="InterPro" id="IPR032675">
    <property type="entry name" value="LRR_dom_sf"/>
</dbReference>
<sequence length="623" mass="71335">MPQYQNQSALDVIDAQLNSLAKEEARYRDELRRIQQRRDLLCRQRDLIQRSKTIYSLPTEILLHIFRFSAQWDEDDWQDGEEIDWRPVVLSHVCSTWRAAVLDTSSLWACLDFSRYPSVRPLIARAKEQLVDVVHGTKSLPGYKPDYRFESVLRSTSARWRTLLWESSELRMTDVLSVLNSGTPFPHLRSVELGIEKRSLPGVPLLNPNAVGQLSSSSLFPSLRRMCLSSVSLSELPPTDLPSLRSLTLHFPAKYPDSRANLFRMSSLCSFLSRSLALETLVFSDSTPLMDVFVRFEHETSDHSAPLPPNNVAPFILPNLRRFEWSHAPPRDLWRFLAIVKMPALKELELYLDAGDKRWYTYYTSVLEPMADEPFNPRAVLPVVRFEELEELSVFVTDTDGLYSAFRNLLFPKLKRLALGHLTERGRRLWKTSSAKKSPFTIPLLPAQESIFREPRMSAITHLVLSNFRVDYHNTVASMLAYMQNLEHLTIDSCKDENPAICALSGTMEMCDEAGEAVPRRWVCPRLQHLALIDCGSVSSKCLRHTIKARKQHADGAQVDTDRVIRSPRRRLSRANVADEYGPPLKPSALRTLRVEGCRRLSHEELESLKATEFGLEDVYWSG</sequence>
<dbReference type="PANTHER" id="PTHR38926">
    <property type="entry name" value="F-BOX DOMAIN CONTAINING PROTEIN, EXPRESSED"/>
    <property type="match status" value="1"/>
</dbReference>
<dbReference type="Gene3D" id="3.80.10.10">
    <property type="entry name" value="Ribonuclease Inhibitor"/>
    <property type="match status" value="1"/>
</dbReference>
<dbReference type="EMBL" id="BPQB01000001">
    <property type="protein sequence ID" value="GJE84382.1"/>
    <property type="molecule type" value="Genomic_DNA"/>
</dbReference>
<evidence type="ECO:0000313" key="2">
    <source>
        <dbReference type="Proteomes" id="UP000703269"/>
    </source>
</evidence>
<dbReference type="SUPFAM" id="SSF81383">
    <property type="entry name" value="F-box domain"/>
    <property type="match status" value="1"/>
</dbReference>
<evidence type="ECO:0008006" key="3">
    <source>
        <dbReference type="Google" id="ProtNLM"/>
    </source>
</evidence>
<evidence type="ECO:0000313" key="1">
    <source>
        <dbReference type="EMBL" id="GJE84382.1"/>
    </source>
</evidence>
<dbReference type="PANTHER" id="PTHR38926:SF5">
    <property type="entry name" value="F-BOX AND LEUCINE-RICH REPEAT PROTEIN 6"/>
    <property type="match status" value="1"/>
</dbReference>
<dbReference type="AlphaFoldDB" id="A0A9P3FWI1"/>
<accession>A0A9P3FWI1</accession>
<organism evidence="1 2">
    <name type="scientific">Phanerochaete sordida</name>
    <dbReference type="NCBI Taxonomy" id="48140"/>
    <lineage>
        <taxon>Eukaryota</taxon>
        <taxon>Fungi</taxon>
        <taxon>Dikarya</taxon>
        <taxon>Basidiomycota</taxon>
        <taxon>Agaricomycotina</taxon>
        <taxon>Agaricomycetes</taxon>
        <taxon>Polyporales</taxon>
        <taxon>Phanerochaetaceae</taxon>
        <taxon>Phanerochaete</taxon>
    </lineage>
</organism>
<gene>
    <name evidence="1" type="ORF">PsYK624_004580</name>
</gene>
<proteinExistence type="predicted"/>
<name>A0A9P3FWI1_9APHY</name>
<protein>
    <recommendedName>
        <fullName evidence="3">F-box domain-containing protein</fullName>
    </recommendedName>
</protein>
<dbReference type="InterPro" id="IPR036047">
    <property type="entry name" value="F-box-like_dom_sf"/>
</dbReference>
<keyword evidence="2" id="KW-1185">Reference proteome</keyword>
<dbReference type="Proteomes" id="UP000703269">
    <property type="component" value="Unassembled WGS sequence"/>
</dbReference>
<comment type="caution">
    <text evidence="1">The sequence shown here is derived from an EMBL/GenBank/DDBJ whole genome shotgun (WGS) entry which is preliminary data.</text>
</comment>
<dbReference type="OrthoDB" id="3027018at2759"/>